<name>A0A915IKP6_ROMCU</name>
<evidence type="ECO:0000313" key="2">
    <source>
        <dbReference type="Proteomes" id="UP000887565"/>
    </source>
</evidence>
<evidence type="ECO:0000313" key="3">
    <source>
        <dbReference type="WBParaSite" id="nRc.2.0.1.t13983-RA"/>
    </source>
</evidence>
<keyword evidence="2" id="KW-1185">Reference proteome</keyword>
<reference evidence="3" key="1">
    <citation type="submission" date="2022-11" db="UniProtKB">
        <authorList>
            <consortium name="WormBaseParasite"/>
        </authorList>
    </citation>
    <scope>IDENTIFICATION</scope>
</reference>
<organism evidence="2 3">
    <name type="scientific">Romanomermis culicivorax</name>
    <name type="common">Nematode worm</name>
    <dbReference type="NCBI Taxonomy" id="13658"/>
    <lineage>
        <taxon>Eukaryota</taxon>
        <taxon>Metazoa</taxon>
        <taxon>Ecdysozoa</taxon>
        <taxon>Nematoda</taxon>
        <taxon>Enoplea</taxon>
        <taxon>Dorylaimia</taxon>
        <taxon>Mermithida</taxon>
        <taxon>Mermithoidea</taxon>
        <taxon>Mermithidae</taxon>
        <taxon>Romanomermis</taxon>
    </lineage>
</organism>
<accession>A0A915IKP6</accession>
<proteinExistence type="predicted"/>
<dbReference type="WBParaSite" id="nRc.2.0.1.t13983-RA">
    <property type="protein sequence ID" value="nRc.2.0.1.t13983-RA"/>
    <property type="gene ID" value="nRc.2.0.1.g13983"/>
</dbReference>
<dbReference type="AlphaFoldDB" id="A0A915IKP6"/>
<dbReference type="Proteomes" id="UP000887565">
    <property type="component" value="Unplaced"/>
</dbReference>
<protein>
    <submittedName>
        <fullName evidence="3">Uncharacterized protein</fullName>
    </submittedName>
</protein>
<evidence type="ECO:0000256" key="1">
    <source>
        <dbReference type="SAM" id="MobiDB-lite"/>
    </source>
</evidence>
<sequence>MLVRSFVETDGLHHVHLFALSVMWRCIGTEFVLAAVSQHSQNPLIATIICPSVRAVSQIPPPSITPQRNNDQTVAGTDSLDSLIHIDPSQAPVATHPPATNHGSSLAIANANQVQNFRIEARDALDRLSTAAARITNNVPTVQMIDQIIGAVSDRFQAQQLCVQCEIQEQVKSTNACFATLAEQMQQSISTRPATANARNPPTPRQLPVSSRFHGKETRDIYIPNETLPETEPAQVFGGPLIHIKPKAPSTDTLYNNEFSCTPR</sequence>
<feature type="region of interest" description="Disordered" evidence="1">
    <location>
        <begin position="192"/>
        <end position="212"/>
    </location>
</feature>